<feature type="compositionally biased region" description="Basic and acidic residues" evidence="1">
    <location>
        <begin position="80"/>
        <end position="91"/>
    </location>
</feature>
<gene>
    <name evidence="2" type="ORF">PCOR1329_LOCUS78910</name>
</gene>
<accession>A0ABN9XUV2</accession>
<protein>
    <submittedName>
        <fullName evidence="2">Uncharacterized protein</fullName>
    </submittedName>
</protein>
<proteinExistence type="predicted"/>
<keyword evidence="3" id="KW-1185">Reference proteome</keyword>
<feature type="compositionally biased region" description="Polar residues" evidence="1">
    <location>
        <begin position="30"/>
        <end position="39"/>
    </location>
</feature>
<sequence length="204" mass="22385">MPESLVQDGGHLAAPGPLPKTPRSDFCGMQPQTNVQEMASNLAEWRQRAKQAMEGAEEPGGRRPPRRGPMAQASSSGPSEEERRQRAEHLRQQRDALIAKRNADREQKIDELPARRGRHAADMTFATAEERRAAGRRLIAELTPRAAAPGAARLPDAAAAADQMRRALTAQLRQTLCHSMVSDAGLLQDEINQLHMLRRQGAAP</sequence>
<reference evidence="2" key="1">
    <citation type="submission" date="2023-10" db="EMBL/GenBank/DDBJ databases">
        <authorList>
            <person name="Chen Y."/>
            <person name="Shah S."/>
            <person name="Dougan E. K."/>
            <person name="Thang M."/>
            <person name="Chan C."/>
        </authorList>
    </citation>
    <scope>NUCLEOTIDE SEQUENCE [LARGE SCALE GENOMIC DNA]</scope>
</reference>
<dbReference type="Proteomes" id="UP001189429">
    <property type="component" value="Unassembled WGS sequence"/>
</dbReference>
<feature type="region of interest" description="Disordered" evidence="1">
    <location>
        <begin position="1"/>
        <end position="91"/>
    </location>
</feature>
<organism evidence="2 3">
    <name type="scientific">Prorocentrum cordatum</name>
    <dbReference type="NCBI Taxonomy" id="2364126"/>
    <lineage>
        <taxon>Eukaryota</taxon>
        <taxon>Sar</taxon>
        <taxon>Alveolata</taxon>
        <taxon>Dinophyceae</taxon>
        <taxon>Prorocentrales</taxon>
        <taxon>Prorocentraceae</taxon>
        <taxon>Prorocentrum</taxon>
    </lineage>
</organism>
<evidence type="ECO:0000256" key="1">
    <source>
        <dbReference type="SAM" id="MobiDB-lite"/>
    </source>
</evidence>
<dbReference type="EMBL" id="CAUYUJ010021042">
    <property type="protein sequence ID" value="CAK0902229.1"/>
    <property type="molecule type" value="Genomic_DNA"/>
</dbReference>
<evidence type="ECO:0000313" key="2">
    <source>
        <dbReference type="EMBL" id="CAK0902229.1"/>
    </source>
</evidence>
<evidence type="ECO:0000313" key="3">
    <source>
        <dbReference type="Proteomes" id="UP001189429"/>
    </source>
</evidence>
<name>A0ABN9XUV2_9DINO</name>
<comment type="caution">
    <text evidence="2">The sequence shown here is derived from an EMBL/GenBank/DDBJ whole genome shotgun (WGS) entry which is preliminary data.</text>
</comment>